<gene>
    <name evidence="2" type="ORF">DICSQDRAFT_129144</name>
</gene>
<reference evidence="2 3" key="1">
    <citation type="journal article" date="2012" name="Science">
        <title>The Paleozoic origin of enzymatic lignin decomposition reconstructed from 31 fungal genomes.</title>
        <authorList>
            <person name="Floudas D."/>
            <person name="Binder M."/>
            <person name="Riley R."/>
            <person name="Barry K."/>
            <person name="Blanchette R.A."/>
            <person name="Henrissat B."/>
            <person name="Martinez A.T."/>
            <person name="Otillar R."/>
            <person name="Spatafora J.W."/>
            <person name="Yadav J.S."/>
            <person name="Aerts A."/>
            <person name="Benoit I."/>
            <person name="Boyd A."/>
            <person name="Carlson A."/>
            <person name="Copeland A."/>
            <person name="Coutinho P.M."/>
            <person name="de Vries R.P."/>
            <person name="Ferreira P."/>
            <person name="Findley K."/>
            <person name="Foster B."/>
            <person name="Gaskell J."/>
            <person name="Glotzer D."/>
            <person name="Gorecki P."/>
            <person name="Heitman J."/>
            <person name="Hesse C."/>
            <person name="Hori C."/>
            <person name="Igarashi K."/>
            <person name="Jurgens J.A."/>
            <person name="Kallen N."/>
            <person name="Kersten P."/>
            <person name="Kohler A."/>
            <person name="Kuees U."/>
            <person name="Kumar T.K.A."/>
            <person name="Kuo A."/>
            <person name="LaButti K."/>
            <person name="Larrondo L.F."/>
            <person name="Lindquist E."/>
            <person name="Ling A."/>
            <person name="Lombard V."/>
            <person name="Lucas S."/>
            <person name="Lundell T."/>
            <person name="Martin R."/>
            <person name="McLaughlin D.J."/>
            <person name="Morgenstern I."/>
            <person name="Morin E."/>
            <person name="Murat C."/>
            <person name="Nagy L.G."/>
            <person name="Nolan M."/>
            <person name="Ohm R.A."/>
            <person name="Patyshakuliyeva A."/>
            <person name="Rokas A."/>
            <person name="Ruiz-Duenas F.J."/>
            <person name="Sabat G."/>
            <person name="Salamov A."/>
            <person name="Samejima M."/>
            <person name="Schmutz J."/>
            <person name="Slot J.C."/>
            <person name="St John F."/>
            <person name="Stenlid J."/>
            <person name="Sun H."/>
            <person name="Sun S."/>
            <person name="Syed K."/>
            <person name="Tsang A."/>
            <person name="Wiebenga A."/>
            <person name="Young D."/>
            <person name="Pisabarro A."/>
            <person name="Eastwood D.C."/>
            <person name="Martin F."/>
            <person name="Cullen D."/>
            <person name="Grigoriev I.V."/>
            <person name="Hibbett D.S."/>
        </authorList>
    </citation>
    <scope>NUCLEOTIDE SEQUENCE [LARGE SCALE GENOMIC DNA]</scope>
    <source>
        <strain evidence="2 3">LYAD-421 SS1</strain>
    </source>
</reference>
<dbReference type="Gene3D" id="3.30.710.10">
    <property type="entry name" value="Potassium Channel Kv1.1, Chain A"/>
    <property type="match status" value="1"/>
</dbReference>
<evidence type="ECO:0000313" key="3">
    <source>
        <dbReference type="Proteomes" id="UP000053319"/>
    </source>
</evidence>
<dbReference type="OrthoDB" id="2800059at2759"/>
<dbReference type="InterPro" id="IPR011333">
    <property type="entry name" value="SKP1/BTB/POZ_sf"/>
</dbReference>
<proteinExistence type="predicted"/>
<accession>R7SSM1</accession>
<dbReference type="OMA" id="CAKRTIQ"/>
<feature type="domain" description="BTB" evidence="1">
    <location>
        <begin position="50"/>
        <end position="80"/>
    </location>
</feature>
<dbReference type="CDD" id="cd18186">
    <property type="entry name" value="BTB_POZ_ZBTB_KLHL-like"/>
    <property type="match status" value="1"/>
</dbReference>
<dbReference type="RefSeq" id="XP_007369245.1">
    <property type="nucleotide sequence ID" value="XM_007369183.1"/>
</dbReference>
<protein>
    <recommendedName>
        <fullName evidence="1">BTB domain-containing protein</fullName>
    </recommendedName>
</protein>
<dbReference type="GeneID" id="18834523"/>
<dbReference type="AlphaFoldDB" id="R7SSM1"/>
<dbReference type="Pfam" id="PF00651">
    <property type="entry name" value="BTB"/>
    <property type="match status" value="1"/>
</dbReference>
<dbReference type="SUPFAM" id="SSF54695">
    <property type="entry name" value="POZ domain"/>
    <property type="match status" value="1"/>
</dbReference>
<dbReference type="InterPro" id="IPR000210">
    <property type="entry name" value="BTB/POZ_dom"/>
</dbReference>
<dbReference type="PROSITE" id="PS50097">
    <property type="entry name" value="BTB"/>
    <property type="match status" value="1"/>
</dbReference>
<dbReference type="HOGENOM" id="CLU_033082_3_2_1"/>
<sequence>MAARVPVVVINKELTTESRVSIGSAVDADVVAALSALAGQKDAEVWLSDGSVVIIAEHVAFRVHKSTLALRSEVFRNIFSLPDAAPAAETFEGCPVVHVSDSHEDIRHLFLVICCGTNYYYSRDELVSIPFSVLASLIRMAHKYNIQAVLEDALFRLKKFYTNDLVAWLDPAARARYVTSDNQEDPITAVELATLTSTQSILPTAFLASTDLADVYWETNDGKPPTMMMTALAAPQQAWLVAAREKLARACAKRTIQILSAVPSRRCGRPESCIGVRRAALANIGNDRETFAGTFPAADAFKPLHEEFWGEAYWRRLCGHCRTASAHADKSERRELWLQLPEYFALEMDEGDWPTSMDAVRL</sequence>
<dbReference type="EMBL" id="JH719441">
    <property type="protein sequence ID" value="EJF57997.1"/>
    <property type="molecule type" value="Genomic_DNA"/>
</dbReference>
<dbReference type="Proteomes" id="UP000053319">
    <property type="component" value="Unassembled WGS sequence"/>
</dbReference>
<dbReference type="KEGG" id="dsq:DICSQDRAFT_129144"/>
<organism evidence="2 3">
    <name type="scientific">Dichomitus squalens (strain LYAD-421)</name>
    <name type="common">Western red white-rot fungus</name>
    <dbReference type="NCBI Taxonomy" id="732165"/>
    <lineage>
        <taxon>Eukaryota</taxon>
        <taxon>Fungi</taxon>
        <taxon>Dikarya</taxon>
        <taxon>Basidiomycota</taxon>
        <taxon>Agaricomycotina</taxon>
        <taxon>Agaricomycetes</taxon>
        <taxon>Polyporales</taxon>
        <taxon>Polyporaceae</taxon>
        <taxon>Dichomitus</taxon>
    </lineage>
</organism>
<evidence type="ECO:0000313" key="2">
    <source>
        <dbReference type="EMBL" id="EJF57997.1"/>
    </source>
</evidence>
<name>R7SSM1_DICSQ</name>
<evidence type="ECO:0000259" key="1">
    <source>
        <dbReference type="PROSITE" id="PS50097"/>
    </source>
</evidence>